<reference evidence="2" key="2">
    <citation type="submission" date="2021-03" db="UniProtKB">
        <authorList>
            <consortium name="EnsemblPlants"/>
        </authorList>
    </citation>
    <scope>IDENTIFICATION</scope>
</reference>
<feature type="domain" description="RNase H type-1" evidence="1">
    <location>
        <begin position="21"/>
        <end position="97"/>
    </location>
</feature>
<keyword evidence="3" id="KW-1185">Reference proteome</keyword>
<dbReference type="EnsemblPlants" id="evm.model.05.164">
    <property type="protein sequence ID" value="cds.evm.model.05.164"/>
    <property type="gene ID" value="evm.TU.05.164"/>
</dbReference>
<dbReference type="GO" id="GO:0004523">
    <property type="term" value="F:RNA-DNA hybrid ribonuclease activity"/>
    <property type="evidence" value="ECO:0007669"/>
    <property type="project" value="InterPro"/>
</dbReference>
<dbReference type="Proteomes" id="UP000596661">
    <property type="component" value="Chromosome 5"/>
</dbReference>
<evidence type="ECO:0000259" key="1">
    <source>
        <dbReference type="Pfam" id="PF13456"/>
    </source>
</evidence>
<dbReference type="GO" id="GO:0003676">
    <property type="term" value="F:nucleic acid binding"/>
    <property type="evidence" value="ECO:0007669"/>
    <property type="project" value="InterPro"/>
</dbReference>
<dbReference type="CDD" id="cd06222">
    <property type="entry name" value="RNase_H_like"/>
    <property type="match status" value="1"/>
</dbReference>
<evidence type="ECO:0000313" key="3">
    <source>
        <dbReference type="Proteomes" id="UP000596661"/>
    </source>
</evidence>
<dbReference type="InterPro" id="IPR044730">
    <property type="entry name" value="RNase_H-like_dom_plant"/>
</dbReference>
<proteinExistence type="predicted"/>
<dbReference type="InterPro" id="IPR002156">
    <property type="entry name" value="RNaseH_domain"/>
</dbReference>
<reference evidence="2" key="1">
    <citation type="submission" date="2018-11" db="EMBL/GenBank/DDBJ databases">
        <authorList>
            <person name="Grassa J C."/>
        </authorList>
    </citation>
    <scope>NUCLEOTIDE SEQUENCE [LARGE SCALE GENOMIC DNA]</scope>
</reference>
<accession>A0A803PM47</accession>
<sequence>MSPMASPAWNPLHEDWVKINCDAKAGKDSMCIAALARDHSGIVVWAAVTKLNFRGPLIGEAAACHLTLDSARLKNHNYILVESDSELVIKALKGLQSIWNIDNYV</sequence>
<organism evidence="2 3">
    <name type="scientific">Cannabis sativa</name>
    <name type="common">Hemp</name>
    <name type="synonym">Marijuana</name>
    <dbReference type="NCBI Taxonomy" id="3483"/>
    <lineage>
        <taxon>Eukaryota</taxon>
        <taxon>Viridiplantae</taxon>
        <taxon>Streptophyta</taxon>
        <taxon>Embryophyta</taxon>
        <taxon>Tracheophyta</taxon>
        <taxon>Spermatophyta</taxon>
        <taxon>Magnoliopsida</taxon>
        <taxon>eudicotyledons</taxon>
        <taxon>Gunneridae</taxon>
        <taxon>Pentapetalae</taxon>
        <taxon>rosids</taxon>
        <taxon>fabids</taxon>
        <taxon>Rosales</taxon>
        <taxon>Cannabaceae</taxon>
        <taxon>Cannabis</taxon>
    </lineage>
</organism>
<name>A0A803PM47_CANSA</name>
<dbReference type="AlphaFoldDB" id="A0A803PM47"/>
<dbReference type="Gramene" id="evm.model.05.164">
    <property type="protein sequence ID" value="cds.evm.model.05.164"/>
    <property type="gene ID" value="evm.TU.05.164"/>
</dbReference>
<dbReference type="InterPro" id="IPR052929">
    <property type="entry name" value="RNase_H-like_EbsB-rel"/>
</dbReference>
<dbReference type="Pfam" id="PF13456">
    <property type="entry name" value="RVT_3"/>
    <property type="match status" value="1"/>
</dbReference>
<dbReference type="EMBL" id="UZAU01000409">
    <property type="status" value="NOT_ANNOTATED_CDS"/>
    <property type="molecule type" value="Genomic_DNA"/>
</dbReference>
<evidence type="ECO:0000313" key="2">
    <source>
        <dbReference type="EnsemblPlants" id="cds.evm.model.05.164"/>
    </source>
</evidence>
<protein>
    <recommendedName>
        <fullName evidence="1">RNase H type-1 domain-containing protein</fullName>
    </recommendedName>
</protein>
<dbReference type="PANTHER" id="PTHR47074:SF48">
    <property type="entry name" value="POLYNUCLEOTIDYL TRANSFERASE, RIBONUCLEASE H-LIKE SUPERFAMILY PROTEIN"/>
    <property type="match status" value="1"/>
</dbReference>
<dbReference type="PANTHER" id="PTHR47074">
    <property type="entry name" value="BNAC02G40300D PROTEIN"/>
    <property type="match status" value="1"/>
</dbReference>